<feature type="domain" description="Adenine deaminase C-terminal" evidence="8">
    <location>
        <begin position="414"/>
        <end position="566"/>
    </location>
</feature>
<evidence type="ECO:0000256" key="4">
    <source>
        <dbReference type="ARBA" id="ARBA00023211"/>
    </source>
</evidence>
<dbReference type="Proteomes" id="UP001589788">
    <property type="component" value="Unassembled WGS sequence"/>
</dbReference>
<dbReference type="SUPFAM" id="SSF51338">
    <property type="entry name" value="Composite domain of metallo-dependent hydrolases"/>
    <property type="match status" value="1"/>
</dbReference>
<evidence type="ECO:0000256" key="5">
    <source>
        <dbReference type="ARBA" id="ARBA00047720"/>
    </source>
</evidence>
<dbReference type="InterPro" id="IPR006679">
    <property type="entry name" value="Adenine_deam"/>
</dbReference>
<comment type="similarity">
    <text evidence="1 6">Belongs to the metallo-dependent hydrolases superfamily. Adenine deaminase family.</text>
</comment>
<dbReference type="RefSeq" id="WP_377787736.1">
    <property type="nucleotide sequence ID" value="NZ_JBHLYQ010000011.1"/>
</dbReference>
<dbReference type="InterPro" id="IPR011059">
    <property type="entry name" value="Metal-dep_hydrolase_composite"/>
</dbReference>
<sequence length="573" mass="59501">MARPPASERALAVARGEQPADLLLRGGRVLACATRQWVPTDLAIADGVVCAWGTRDAAEVIDVDGAALTPGLIDAHMHLESTKLWVDQFVATVLPRGTTAVAADPHEIANVAGIPGVAALAEAARRLPFTFGICASSCVPASPFESPGASLGPEEVGVLLEDLGAIGLAEVMDFPGVVAGDPTIRAKIARAGRRRVDGHAPGLHGPQLDAYLAAGVESDHECTTLAEAEERRAKGMWVFVRQGSASQNLAALIPTVLRHGTDLVALCTDDREPTTLVELGHMNDCVRLAIRHGVPDTDAFVLATANPAAYHGFTHLGHLGPGYQADVCVFDRLETVEPALVLQAGRLVARDGRLRPGAVPALEPPDVLRETVRLDHLPGPAELDLALPPGTTIRAIGVEPHSLSTRALLVPFDDPAVDLARLAVLERHHGTGRVGLGAVVGLGLRAGALASTVGHDAHNVMVCGARGPEGPADMAVAVARLAELGGGQVAVLDGQVLAELPLPLGGLMSDQPAPTVAEAQARLERVAAEALGVRFPAPFMTLSFLGLSVIPELRLTDRGLVDVGAFALTPLVP</sequence>
<evidence type="ECO:0000259" key="8">
    <source>
        <dbReference type="Pfam" id="PF13382"/>
    </source>
</evidence>
<evidence type="ECO:0000313" key="10">
    <source>
        <dbReference type="Proteomes" id="UP001589788"/>
    </source>
</evidence>
<comment type="cofactor">
    <cofactor evidence="6">
        <name>Mn(2+)</name>
        <dbReference type="ChEBI" id="CHEBI:29035"/>
    </cofactor>
</comment>
<dbReference type="PANTHER" id="PTHR11113:SF2">
    <property type="entry name" value="ADENINE DEAMINASE"/>
    <property type="match status" value="1"/>
</dbReference>
<comment type="caution">
    <text evidence="9">The sequence shown here is derived from an EMBL/GenBank/DDBJ whole genome shotgun (WGS) entry which is preliminary data.</text>
</comment>
<organism evidence="9 10">
    <name type="scientific">Aciditerrimonas ferrireducens</name>
    <dbReference type="NCBI Taxonomy" id="667306"/>
    <lineage>
        <taxon>Bacteria</taxon>
        <taxon>Bacillati</taxon>
        <taxon>Actinomycetota</taxon>
        <taxon>Acidimicrobiia</taxon>
        <taxon>Acidimicrobiales</taxon>
        <taxon>Acidimicrobiaceae</taxon>
        <taxon>Aciditerrimonas</taxon>
    </lineage>
</organism>
<comment type="catalytic activity">
    <reaction evidence="5 6">
        <text>adenine + H2O + H(+) = hypoxanthine + NH4(+)</text>
        <dbReference type="Rhea" id="RHEA:23688"/>
        <dbReference type="ChEBI" id="CHEBI:15377"/>
        <dbReference type="ChEBI" id="CHEBI:15378"/>
        <dbReference type="ChEBI" id="CHEBI:16708"/>
        <dbReference type="ChEBI" id="CHEBI:17368"/>
        <dbReference type="ChEBI" id="CHEBI:28938"/>
        <dbReference type="EC" id="3.5.4.2"/>
    </reaction>
</comment>
<feature type="domain" description="Amidohydrolase-related" evidence="7">
    <location>
        <begin position="68"/>
        <end position="335"/>
    </location>
</feature>
<evidence type="ECO:0000256" key="2">
    <source>
        <dbReference type="ARBA" id="ARBA00012782"/>
    </source>
</evidence>
<evidence type="ECO:0000256" key="3">
    <source>
        <dbReference type="ARBA" id="ARBA00022801"/>
    </source>
</evidence>
<dbReference type="Pfam" id="PF13382">
    <property type="entry name" value="Adenine_deam_C"/>
    <property type="match status" value="1"/>
</dbReference>
<dbReference type="InterPro" id="IPR032466">
    <property type="entry name" value="Metal_Hydrolase"/>
</dbReference>
<dbReference type="SUPFAM" id="SSF51556">
    <property type="entry name" value="Metallo-dependent hydrolases"/>
    <property type="match status" value="1"/>
</dbReference>
<dbReference type="PANTHER" id="PTHR11113">
    <property type="entry name" value="N-ACETYLGLUCOSAMINE-6-PHOSPHATE DEACETYLASE"/>
    <property type="match status" value="1"/>
</dbReference>
<keyword evidence="3 6" id="KW-0378">Hydrolase</keyword>
<dbReference type="InterPro" id="IPR026912">
    <property type="entry name" value="Adenine_deam_C"/>
</dbReference>
<protein>
    <recommendedName>
        <fullName evidence="2 6">Adenine deaminase</fullName>
        <shortName evidence="6">Adenase</shortName>
        <shortName evidence="6">Adenine aminase</shortName>
        <ecNumber evidence="2 6">3.5.4.2</ecNumber>
    </recommendedName>
</protein>
<proteinExistence type="inferred from homology"/>
<dbReference type="Gene3D" id="3.20.20.140">
    <property type="entry name" value="Metal-dependent hydrolases"/>
    <property type="match status" value="1"/>
</dbReference>
<dbReference type="Pfam" id="PF01979">
    <property type="entry name" value="Amidohydro_1"/>
    <property type="match status" value="1"/>
</dbReference>
<evidence type="ECO:0000256" key="1">
    <source>
        <dbReference type="ARBA" id="ARBA00006773"/>
    </source>
</evidence>
<dbReference type="EMBL" id="JBHLYQ010000011">
    <property type="protein sequence ID" value="MFC0080963.1"/>
    <property type="molecule type" value="Genomic_DNA"/>
</dbReference>
<keyword evidence="10" id="KW-1185">Reference proteome</keyword>
<dbReference type="InterPro" id="IPR006680">
    <property type="entry name" value="Amidohydro-rel"/>
</dbReference>
<dbReference type="EC" id="3.5.4.2" evidence="2 6"/>
<reference evidence="9 10" key="1">
    <citation type="submission" date="2024-09" db="EMBL/GenBank/DDBJ databases">
        <authorList>
            <person name="Sun Q."/>
            <person name="Mori K."/>
        </authorList>
    </citation>
    <scope>NUCLEOTIDE SEQUENCE [LARGE SCALE GENOMIC DNA]</scope>
    <source>
        <strain evidence="9 10">JCM 15389</strain>
    </source>
</reference>
<gene>
    <name evidence="6" type="primary">ade</name>
    <name evidence="9" type="ORF">ACFFRE_02165</name>
</gene>
<dbReference type="Gene3D" id="2.30.40.10">
    <property type="entry name" value="Urease, subunit C, domain 1"/>
    <property type="match status" value="1"/>
</dbReference>
<evidence type="ECO:0000259" key="7">
    <source>
        <dbReference type="Pfam" id="PF01979"/>
    </source>
</evidence>
<accession>A0ABV6BZV0</accession>
<dbReference type="HAMAP" id="MF_01518">
    <property type="entry name" value="Adenine_deamin"/>
    <property type="match status" value="1"/>
</dbReference>
<evidence type="ECO:0000256" key="6">
    <source>
        <dbReference type="HAMAP-Rule" id="MF_01518"/>
    </source>
</evidence>
<keyword evidence="4 6" id="KW-0464">Manganese</keyword>
<evidence type="ECO:0000313" key="9">
    <source>
        <dbReference type="EMBL" id="MFC0080963.1"/>
    </source>
</evidence>
<name>A0ABV6BZV0_9ACTN</name>